<feature type="compositionally biased region" description="Gly residues" evidence="1">
    <location>
        <begin position="26"/>
        <end position="40"/>
    </location>
</feature>
<evidence type="ECO:0000313" key="3">
    <source>
        <dbReference type="Proteomes" id="UP000193907"/>
    </source>
</evidence>
<keyword evidence="3" id="KW-1185">Reference proteome</keyword>
<feature type="region of interest" description="Disordered" evidence="1">
    <location>
        <begin position="1"/>
        <end position="134"/>
    </location>
</feature>
<evidence type="ECO:0000313" key="2">
    <source>
        <dbReference type="EMBL" id="ORV06976.1"/>
    </source>
</evidence>
<evidence type="ECO:0000256" key="1">
    <source>
        <dbReference type="SAM" id="MobiDB-lite"/>
    </source>
</evidence>
<sequence>MPGGMPAAAKHTPNVPQGPNLKPAHAGGGGAGAGGGGGASPLGPAMTAKAVAPSAGTAHGGGAGGAAGPSSGAMGGGGMGGMPMGGHGQGQGKEKRRTPGLSPDEELYKEDRAWTEGVIGNRKRKDAADTKDSK</sequence>
<comment type="caution">
    <text evidence="2">The sequence shown here is derived from an EMBL/GenBank/DDBJ whole genome shotgun (WGS) entry which is preliminary data.</text>
</comment>
<dbReference type="Proteomes" id="UP000193907">
    <property type="component" value="Unassembled WGS sequence"/>
</dbReference>
<accession>A0A1X1RIY8</accession>
<gene>
    <name evidence="2" type="ORF">AWB95_21555</name>
</gene>
<organism evidence="2 3">
    <name type="scientific">Mycobacterium celatum</name>
    <dbReference type="NCBI Taxonomy" id="28045"/>
    <lineage>
        <taxon>Bacteria</taxon>
        <taxon>Bacillati</taxon>
        <taxon>Actinomycetota</taxon>
        <taxon>Actinomycetes</taxon>
        <taxon>Mycobacteriales</taxon>
        <taxon>Mycobacteriaceae</taxon>
        <taxon>Mycobacterium</taxon>
    </lineage>
</organism>
<feature type="compositionally biased region" description="Gly residues" evidence="1">
    <location>
        <begin position="58"/>
        <end position="91"/>
    </location>
</feature>
<reference evidence="2 3" key="1">
    <citation type="submission" date="2016-01" db="EMBL/GenBank/DDBJ databases">
        <title>The new phylogeny of the genus Mycobacterium.</title>
        <authorList>
            <person name="Tarcisio F."/>
            <person name="Conor M."/>
            <person name="Antonella G."/>
            <person name="Elisabetta G."/>
            <person name="Giulia F.S."/>
            <person name="Sara T."/>
            <person name="Anna F."/>
            <person name="Clotilde B."/>
            <person name="Roberto B."/>
            <person name="Veronica D.S."/>
            <person name="Fabio R."/>
            <person name="Monica P."/>
            <person name="Olivier J."/>
            <person name="Enrico T."/>
            <person name="Nicola S."/>
        </authorList>
    </citation>
    <scope>NUCLEOTIDE SEQUENCE [LARGE SCALE GENOMIC DNA]</scope>
    <source>
        <strain evidence="2 3">DSM 44243</strain>
    </source>
</reference>
<dbReference type="AlphaFoldDB" id="A0A1X1RIY8"/>
<dbReference type="EMBL" id="LQOM01000050">
    <property type="protein sequence ID" value="ORV06976.1"/>
    <property type="molecule type" value="Genomic_DNA"/>
</dbReference>
<protein>
    <submittedName>
        <fullName evidence="2">Uncharacterized protein</fullName>
    </submittedName>
</protein>
<name>A0A1X1RIY8_MYCCE</name>
<proteinExistence type="predicted"/>